<accession>A0A0W0G7D3</accession>
<reference evidence="2 3" key="1">
    <citation type="submission" date="2015-12" db="EMBL/GenBank/DDBJ databases">
        <title>Draft genome sequence of Moniliophthora roreri, the causal agent of frosty pod rot of cacao.</title>
        <authorList>
            <person name="Aime M.C."/>
            <person name="Diaz-Valderrama J.R."/>
            <person name="Kijpornyongpan T."/>
            <person name="Phillips-Mora W."/>
        </authorList>
    </citation>
    <scope>NUCLEOTIDE SEQUENCE [LARGE SCALE GENOMIC DNA]</scope>
    <source>
        <strain evidence="2 3">MCA 2952</strain>
    </source>
</reference>
<proteinExistence type="predicted"/>
<feature type="domain" description="DUF6589" evidence="1">
    <location>
        <begin position="2"/>
        <end position="125"/>
    </location>
</feature>
<comment type="caution">
    <text evidence="2">The sequence shown here is derived from an EMBL/GenBank/DDBJ whole genome shotgun (WGS) entry which is preliminary data.</text>
</comment>
<sequence>MQMGIEPKYAFKCISWVTSDSGSVLVINHAKWYYSVWYNHNDSKSDFKILYNVLATPKVFHMQAISQNMIGQNYYSTSPTKNPLVLSQSADKVNLKISTDWKDVLNYYHLSHSMTLFWKAQILDC</sequence>
<dbReference type="AlphaFoldDB" id="A0A0W0G7D3"/>
<protein>
    <recommendedName>
        <fullName evidence="1">DUF6589 domain-containing protein</fullName>
    </recommendedName>
</protein>
<dbReference type="Proteomes" id="UP000054988">
    <property type="component" value="Unassembled WGS sequence"/>
</dbReference>
<organism evidence="2 3">
    <name type="scientific">Moniliophthora roreri</name>
    <name type="common">Frosty pod rot fungus</name>
    <name type="synonym">Monilia roreri</name>
    <dbReference type="NCBI Taxonomy" id="221103"/>
    <lineage>
        <taxon>Eukaryota</taxon>
        <taxon>Fungi</taxon>
        <taxon>Dikarya</taxon>
        <taxon>Basidiomycota</taxon>
        <taxon>Agaricomycotina</taxon>
        <taxon>Agaricomycetes</taxon>
        <taxon>Agaricomycetidae</taxon>
        <taxon>Agaricales</taxon>
        <taxon>Marasmiineae</taxon>
        <taxon>Marasmiaceae</taxon>
        <taxon>Moniliophthora</taxon>
    </lineage>
</organism>
<evidence type="ECO:0000259" key="1">
    <source>
        <dbReference type="Pfam" id="PF20231"/>
    </source>
</evidence>
<name>A0A0W0G7D3_MONRR</name>
<evidence type="ECO:0000313" key="3">
    <source>
        <dbReference type="Proteomes" id="UP000054988"/>
    </source>
</evidence>
<dbReference type="Pfam" id="PF20231">
    <property type="entry name" value="DUF6589"/>
    <property type="match status" value="1"/>
</dbReference>
<dbReference type="InterPro" id="IPR046496">
    <property type="entry name" value="DUF6589"/>
</dbReference>
<evidence type="ECO:0000313" key="2">
    <source>
        <dbReference type="EMBL" id="KTB44471.1"/>
    </source>
</evidence>
<gene>
    <name evidence="2" type="ORF">WG66_2951</name>
</gene>
<dbReference type="EMBL" id="LATX01000919">
    <property type="protein sequence ID" value="KTB44471.1"/>
    <property type="molecule type" value="Genomic_DNA"/>
</dbReference>